<dbReference type="Proteomes" id="UP001449657">
    <property type="component" value="Chromosome"/>
</dbReference>
<organism evidence="2 3">
    <name type="scientific">Chitinophaga caseinilytica</name>
    <dbReference type="NCBI Taxonomy" id="2267521"/>
    <lineage>
        <taxon>Bacteria</taxon>
        <taxon>Pseudomonadati</taxon>
        <taxon>Bacteroidota</taxon>
        <taxon>Chitinophagia</taxon>
        <taxon>Chitinophagales</taxon>
        <taxon>Chitinophagaceae</taxon>
        <taxon>Chitinophaga</taxon>
    </lineage>
</organism>
<name>A0ABZ2Z3N9_9BACT</name>
<feature type="chain" id="PRO_5046213556" evidence="1">
    <location>
        <begin position="21"/>
        <end position="336"/>
    </location>
</feature>
<protein>
    <submittedName>
        <fullName evidence="2">Uncharacterized protein</fullName>
    </submittedName>
</protein>
<accession>A0ABZ2Z3N9</accession>
<reference evidence="2 3" key="1">
    <citation type="submission" date="2024-03" db="EMBL/GenBank/DDBJ databases">
        <title>Chitinophaga caseinilytica sp. nov., a casein hydrolysing bacterium isolated from forest soil.</title>
        <authorList>
            <person name="Lee D.S."/>
            <person name="Han D.M."/>
            <person name="Baek J.H."/>
            <person name="Choi D.G."/>
            <person name="Jeon J.H."/>
            <person name="Jeon C.O."/>
        </authorList>
    </citation>
    <scope>NUCLEOTIDE SEQUENCE [LARGE SCALE GENOMIC DNA]</scope>
    <source>
        <strain evidence="2 3">KACC 19118</strain>
    </source>
</reference>
<evidence type="ECO:0000256" key="1">
    <source>
        <dbReference type="SAM" id="SignalP"/>
    </source>
</evidence>
<dbReference type="RefSeq" id="WP_341840678.1">
    <property type="nucleotide sequence ID" value="NZ_CP149792.1"/>
</dbReference>
<sequence>MLMRNLTIIFLLIISSTLSATSQSIPPGMNGVPAWFSAWDFVCGHKFGSSPETPVIFLYDDSLYYSTAPVAATDKRFHCPGPGGKTLEWYTGAHHGTLRIPDGQLVPLGLMSFAAADSAGHPFFVMAVPGFWEKAGVQSKELGLDKLVTAVFLHEFAHTRQQRGMGATVTAIEQQHPFKDPPLSDDIVQHTFSKDSVYTDGWRKETDLFYQAAFHTDKQARKKLTCDALRMLHERQARYFTGDKKILRELDDIFLTMEGLGQFSGLYWLQHPAGGGFTYDVAVEGMRRKRNQWSQEEGLAMFLVLDRLDVEKWPRQVLADEPETIVQLLHSACGCP</sequence>
<evidence type="ECO:0000313" key="3">
    <source>
        <dbReference type="Proteomes" id="UP001449657"/>
    </source>
</evidence>
<keyword evidence="1" id="KW-0732">Signal</keyword>
<feature type="signal peptide" evidence="1">
    <location>
        <begin position="1"/>
        <end position="20"/>
    </location>
</feature>
<gene>
    <name evidence="2" type="ORF">WJU22_23855</name>
</gene>
<proteinExistence type="predicted"/>
<dbReference type="EMBL" id="CP150096">
    <property type="protein sequence ID" value="WZN45937.1"/>
    <property type="molecule type" value="Genomic_DNA"/>
</dbReference>
<evidence type="ECO:0000313" key="2">
    <source>
        <dbReference type="EMBL" id="WZN45937.1"/>
    </source>
</evidence>
<keyword evidence="3" id="KW-1185">Reference proteome</keyword>